<evidence type="ECO:0000313" key="3">
    <source>
        <dbReference type="Proteomes" id="UP000078576"/>
    </source>
</evidence>
<evidence type="ECO:0000256" key="1">
    <source>
        <dbReference type="SAM" id="MobiDB-lite"/>
    </source>
</evidence>
<dbReference type="Proteomes" id="UP000078576">
    <property type="component" value="Unassembled WGS sequence"/>
</dbReference>
<feature type="compositionally biased region" description="Low complexity" evidence="1">
    <location>
        <begin position="238"/>
        <end position="250"/>
    </location>
</feature>
<feature type="compositionally biased region" description="Polar residues" evidence="1">
    <location>
        <begin position="270"/>
        <end position="280"/>
    </location>
</feature>
<feature type="compositionally biased region" description="Polar residues" evidence="1">
    <location>
        <begin position="401"/>
        <end position="411"/>
    </location>
</feature>
<feature type="region of interest" description="Disordered" evidence="1">
    <location>
        <begin position="124"/>
        <end position="146"/>
    </location>
</feature>
<dbReference type="OrthoDB" id="3635128at2759"/>
<proteinExistence type="predicted"/>
<reference evidence="3" key="1">
    <citation type="submission" date="2014-12" db="EMBL/GenBank/DDBJ databases">
        <title>Genome Sequence of Valsa Canker Pathogens Uncovers a Specific Adaption of Colonization on Woody Bark.</title>
        <authorList>
            <person name="Yin Z."/>
            <person name="Liu H."/>
            <person name="Gao X."/>
            <person name="Li Z."/>
            <person name="Song N."/>
            <person name="Ke X."/>
            <person name="Dai Q."/>
            <person name="Wu Y."/>
            <person name="Sun Y."/>
            <person name="Xu J.-R."/>
            <person name="Kang Z.K."/>
            <person name="Wang L."/>
            <person name="Huang L."/>
        </authorList>
    </citation>
    <scope>NUCLEOTIDE SEQUENCE [LARGE SCALE GENOMIC DNA]</scope>
    <source>
        <strain evidence="3">SXYL134</strain>
    </source>
</reference>
<name>A0A194UTW7_CYTMA</name>
<feature type="compositionally biased region" description="Basic and acidic residues" evidence="1">
    <location>
        <begin position="255"/>
        <end position="269"/>
    </location>
</feature>
<dbReference type="STRING" id="694573.A0A194UTW7"/>
<feature type="region of interest" description="Disordered" evidence="1">
    <location>
        <begin position="197"/>
        <end position="416"/>
    </location>
</feature>
<dbReference type="AlphaFoldDB" id="A0A194UTW7"/>
<protein>
    <submittedName>
        <fullName evidence="2">Uncharacterized protein</fullName>
    </submittedName>
</protein>
<organism evidence="2 3">
    <name type="scientific">Cytospora mali</name>
    <name type="common">Apple Valsa canker fungus</name>
    <name type="synonym">Valsa mali</name>
    <dbReference type="NCBI Taxonomy" id="578113"/>
    <lineage>
        <taxon>Eukaryota</taxon>
        <taxon>Fungi</taxon>
        <taxon>Dikarya</taxon>
        <taxon>Ascomycota</taxon>
        <taxon>Pezizomycotina</taxon>
        <taxon>Sordariomycetes</taxon>
        <taxon>Sordariomycetidae</taxon>
        <taxon>Diaporthales</taxon>
        <taxon>Cytosporaceae</taxon>
        <taxon>Cytospora</taxon>
    </lineage>
</organism>
<evidence type="ECO:0000313" key="2">
    <source>
        <dbReference type="EMBL" id="KUI55054.1"/>
    </source>
</evidence>
<dbReference type="EMBL" id="KN714677">
    <property type="protein sequence ID" value="KUI55054.1"/>
    <property type="molecule type" value="Genomic_DNA"/>
</dbReference>
<sequence length="527" mass="55894">MASAYFDDGSPQNTATQDINNSFEQLQPVTTLNVDDNPSTAEADLSYKHTPRGHSLNNPPPQGWVYPHKKGIGTGSNLENFKADIEARTQRGENCKAIAEALNAMGVQTSDRAVSRVRIKWGMRKRAQRKVKTPPPGSEAARLSAKSKVQALRKSELIRMTKAGLSAEEIYENLTKRGMELKKGVATVLRLQTLKLMGEHAPTNPERRKLQTPRRTDGPYDRPAGATGGAELSDSETSGSDADSAVDSSAQAKWLRSDVAETTGRKGEADNNNGGPNSEIGNGDGVSVDQSSFLDGMGMDMDDGYAPLSDQGDGDMPDAEGDYVEPDSAADGQRVSTAVATFSPNTLRPNSQTASSENGIDFQRSPSTTAVTPGSRGKGRPPKQSAAKPSPMPAPGMGTSPMPTSSFSNFQGPPRSAIFHLPSGTPATTSATFALQTPMTARAATTSASPTPQLILRTEEAEANKSTISALDQYNAAASVYKELLEARNENKALPGSLTGLPPSAKEVDTAKRKLKEATQAMMLALD</sequence>
<keyword evidence="3" id="KW-1185">Reference proteome</keyword>
<feature type="compositionally biased region" description="Polar residues" evidence="1">
    <location>
        <begin position="334"/>
        <end position="372"/>
    </location>
</feature>
<feature type="compositionally biased region" description="Acidic residues" evidence="1">
    <location>
        <begin position="312"/>
        <end position="325"/>
    </location>
</feature>
<gene>
    <name evidence="2" type="ORF">VP1G_02349</name>
</gene>
<feature type="compositionally biased region" description="Basic and acidic residues" evidence="1">
    <location>
        <begin position="205"/>
        <end position="220"/>
    </location>
</feature>
<feature type="region of interest" description="Disordered" evidence="1">
    <location>
        <begin position="1"/>
        <end position="64"/>
    </location>
</feature>
<feature type="compositionally biased region" description="Polar residues" evidence="1">
    <location>
        <begin position="10"/>
        <end position="40"/>
    </location>
</feature>
<accession>A0A194UTW7</accession>